<dbReference type="SUPFAM" id="SSF55486">
    <property type="entry name" value="Metalloproteases ('zincins'), catalytic domain"/>
    <property type="match status" value="1"/>
</dbReference>
<evidence type="ECO:0000259" key="8">
    <source>
        <dbReference type="PROSITE" id="PS51670"/>
    </source>
</evidence>
<feature type="domain" description="ShKT" evidence="8">
    <location>
        <begin position="454"/>
        <end position="491"/>
    </location>
</feature>
<dbReference type="AlphaFoldDB" id="A0A6P8H9B4"/>
<keyword evidence="4 6" id="KW-0378">Hydrolase</keyword>
<comment type="caution">
    <text evidence="5">Lacks conserved residue(s) required for the propagation of feature annotation.</text>
</comment>
<reference evidence="11" key="1">
    <citation type="submission" date="2025-08" db="UniProtKB">
        <authorList>
            <consortium name="RefSeq"/>
        </authorList>
    </citation>
    <scope>IDENTIFICATION</scope>
    <source>
        <tissue evidence="11">Tentacle</tissue>
    </source>
</reference>
<feature type="domain" description="ShKT" evidence="8">
    <location>
        <begin position="404"/>
        <end position="441"/>
    </location>
</feature>
<dbReference type="Gene3D" id="1.10.10.1940">
    <property type="match status" value="3"/>
</dbReference>
<keyword evidence="6 7" id="KW-0479">Metal-binding</keyword>
<feature type="active site" evidence="6">
    <location>
        <position position="181"/>
    </location>
</feature>
<dbReference type="FunFam" id="3.40.390.10:FF:000139">
    <property type="entry name" value="Metalloendopeptidase"/>
    <property type="match status" value="1"/>
</dbReference>
<keyword evidence="6 7" id="KW-0862">Zinc</keyword>
<feature type="binding site" evidence="6">
    <location>
        <position position="180"/>
    </location>
    <ligand>
        <name>Zn(2+)</name>
        <dbReference type="ChEBI" id="CHEBI:29105"/>
        <note>catalytic</note>
    </ligand>
</feature>
<organism evidence="10 11">
    <name type="scientific">Actinia tenebrosa</name>
    <name type="common">Australian red waratah sea anemone</name>
    <dbReference type="NCBI Taxonomy" id="6105"/>
    <lineage>
        <taxon>Eukaryota</taxon>
        <taxon>Metazoa</taxon>
        <taxon>Cnidaria</taxon>
        <taxon>Anthozoa</taxon>
        <taxon>Hexacorallia</taxon>
        <taxon>Actiniaria</taxon>
        <taxon>Actiniidae</taxon>
        <taxon>Actinia</taxon>
    </lineage>
</organism>
<comment type="function">
    <text evidence="1">Metalloprotease.</text>
</comment>
<keyword evidence="6 7" id="KW-0482">Metalloprotease</keyword>
<dbReference type="InterPro" id="IPR001506">
    <property type="entry name" value="Peptidase_M12A"/>
</dbReference>
<dbReference type="Pfam" id="PF01400">
    <property type="entry name" value="Astacin"/>
    <property type="match status" value="1"/>
</dbReference>
<dbReference type="InterPro" id="IPR024079">
    <property type="entry name" value="MetalloPept_cat_dom_sf"/>
</dbReference>
<evidence type="ECO:0000256" key="6">
    <source>
        <dbReference type="PROSITE-ProRule" id="PRU01211"/>
    </source>
</evidence>
<dbReference type="GO" id="GO:0006508">
    <property type="term" value="P:proteolysis"/>
    <property type="evidence" value="ECO:0007669"/>
    <property type="project" value="UniProtKB-KW"/>
</dbReference>
<feature type="domain" description="ShKT" evidence="8">
    <location>
        <begin position="308"/>
        <end position="344"/>
    </location>
</feature>
<evidence type="ECO:0000256" key="7">
    <source>
        <dbReference type="RuleBase" id="RU361183"/>
    </source>
</evidence>
<evidence type="ECO:0000313" key="11">
    <source>
        <dbReference type="RefSeq" id="XP_031553034.1"/>
    </source>
</evidence>
<evidence type="ECO:0000256" key="5">
    <source>
        <dbReference type="PROSITE-ProRule" id="PRU01005"/>
    </source>
</evidence>
<dbReference type="GO" id="GO:0004222">
    <property type="term" value="F:metalloendopeptidase activity"/>
    <property type="evidence" value="ECO:0007669"/>
    <property type="project" value="UniProtKB-UniRule"/>
</dbReference>
<dbReference type="RefSeq" id="XP_031553034.1">
    <property type="nucleotide sequence ID" value="XM_031697174.1"/>
</dbReference>
<keyword evidence="2" id="KW-0800">Toxin</keyword>
<feature type="domain" description="ShKT" evidence="8">
    <location>
        <begin position="351"/>
        <end position="386"/>
    </location>
</feature>
<dbReference type="GO" id="GO:0090729">
    <property type="term" value="F:toxin activity"/>
    <property type="evidence" value="ECO:0007669"/>
    <property type="project" value="UniProtKB-KW"/>
</dbReference>
<dbReference type="GO" id="GO:0008270">
    <property type="term" value="F:zinc ion binding"/>
    <property type="evidence" value="ECO:0007669"/>
    <property type="project" value="UniProtKB-UniRule"/>
</dbReference>
<evidence type="ECO:0000256" key="1">
    <source>
        <dbReference type="ARBA" id="ARBA00002657"/>
    </source>
</evidence>
<dbReference type="SMART" id="SM00235">
    <property type="entry name" value="ZnMc"/>
    <property type="match status" value="1"/>
</dbReference>
<keyword evidence="10" id="KW-1185">Reference proteome</keyword>
<evidence type="ECO:0000259" key="9">
    <source>
        <dbReference type="PROSITE" id="PS51864"/>
    </source>
</evidence>
<dbReference type="PROSITE" id="PS51864">
    <property type="entry name" value="ASTACIN"/>
    <property type="match status" value="1"/>
</dbReference>
<dbReference type="PANTHER" id="PTHR10127">
    <property type="entry name" value="DISCOIDIN, CUB, EGF, LAMININ , AND ZINC METALLOPROTEASE DOMAIN CONTAINING"/>
    <property type="match status" value="1"/>
</dbReference>
<proteinExistence type="predicted"/>
<dbReference type="Pfam" id="PF01549">
    <property type="entry name" value="ShK"/>
    <property type="match status" value="4"/>
</dbReference>
<sequence length="491" mass="54506">MRTLKFHFITFLAFSREASGKMEWLRGLIFISCALCAFGLNSPRPPSSPSSVEEVAASRSSFPMPGDIVEGDIVLDDNTAALLRGGARNAMANVNKWPNGVVPYILDSSVDDYLRQQIDIGIAEYHKYTCLRFVKRTVEKNYIRIVKPASGCNSMVGVVGNGEQILNMGPGCEYVGLVLHEFGHAIGYFHEHNRPDRDNVIEVLWDNVQPAFKSAFKKYTFQEADTQGYSYDLTSIMHYENSAFGKAGFCKTTIIVRNNPSYEVRPVYERGVFSPQDIKKINKLYGCPMKGLPDVVKPGTNNPDPNACVCEDKHAECQSWKDRGECGNNNAWMSSNCPKSCRVCGEPDSDCKDEYPQACSDWSSQGECQANPTWMGNNCKKSCNKCSTTVTNPPSTQSPPTGDCKDVYPTECPNYKSWGWCTQQDRVDYMKQVCSKTCNFCGGSTGGGGGNGDCKDVYPQYCPDYKSRGMCTDPNYVDYCKEVCKSTCGYC</sequence>
<dbReference type="Gene3D" id="3.40.390.10">
    <property type="entry name" value="Collagenase (Catalytic Domain)"/>
    <property type="match status" value="1"/>
</dbReference>
<evidence type="ECO:0000313" key="10">
    <source>
        <dbReference type="Proteomes" id="UP000515163"/>
    </source>
</evidence>
<dbReference type="InterPro" id="IPR034035">
    <property type="entry name" value="Astacin-like_dom"/>
</dbReference>
<dbReference type="PANTHER" id="PTHR10127:SF873">
    <property type="entry name" value="METALLOENDOPEPTIDASE"/>
    <property type="match status" value="1"/>
</dbReference>
<comment type="cofactor">
    <cofactor evidence="6 7">
        <name>Zn(2+)</name>
        <dbReference type="ChEBI" id="CHEBI:29105"/>
    </cofactor>
    <text evidence="6 7">Binds 1 zinc ion per subunit.</text>
</comment>
<dbReference type="Proteomes" id="UP000515163">
    <property type="component" value="Unplaced"/>
</dbReference>
<dbReference type="OrthoDB" id="5945116at2759"/>
<protein>
    <recommendedName>
        <fullName evidence="7">Metalloendopeptidase</fullName>
        <ecNumber evidence="7">3.4.24.-</ecNumber>
    </recommendedName>
</protein>
<dbReference type="EC" id="3.4.24.-" evidence="7"/>
<accession>A0A6P8H9B4</accession>
<name>A0A6P8H9B4_ACTTE</name>
<dbReference type="InterPro" id="IPR006026">
    <property type="entry name" value="Peptidase_Metallo"/>
</dbReference>
<feature type="binding site" evidence="6">
    <location>
        <position position="190"/>
    </location>
    <ligand>
        <name>Zn(2+)</name>
        <dbReference type="ChEBI" id="CHEBI:29105"/>
        <note>catalytic</note>
    </ligand>
</feature>
<evidence type="ECO:0000256" key="3">
    <source>
        <dbReference type="ARBA" id="ARBA00022670"/>
    </source>
</evidence>
<feature type="domain" description="Peptidase M12A" evidence="9">
    <location>
        <begin position="89"/>
        <end position="288"/>
    </location>
</feature>
<feature type="binding site" evidence="6">
    <location>
        <position position="184"/>
    </location>
    <ligand>
        <name>Zn(2+)</name>
        <dbReference type="ChEBI" id="CHEBI:29105"/>
        <note>catalytic</note>
    </ligand>
</feature>
<evidence type="ECO:0000256" key="2">
    <source>
        <dbReference type="ARBA" id="ARBA00022656"/>
    </source>
</evidence>
<evidence type="ECO:0000256" key="4">
    <source>
        <dbReference type="ARBA" id="ARBA00022801"/>
    </source>
</evidence>
<keyword evidence="3 6" id="KW-0645">Protease</keyword>
<dbReference type="PROSITE" id="PS51670">
    <property type="entry name" value="SHKT"/>
    <property type="match status" value="4"/>
</dbReference>
<dbReference type="InterPro" id="IPR003582">
    <property type="entry name" value="ShKT_dom"/>
</dbReference>
<dbReference type="GeneID" id="116290089"/>
<gene>
    <name evidence="11" type="primary">LOC116290089</name>
</gene>
<dbReference type="PRINTS" id="PR00480">
    <property type="entry name" value="ASTACIN"/>
</dbReference>
<dbReference type="SMART" id="SM00254">
    <property type="entry name" value="ShKT"/>
    <property type="match status" value="4"/>
</dbReference>
<dbReference type="CDD" id="cd04280">
    <property type="entry name" value="ZnMc_astacin_like"/>
    <property type="match status" value="1"/>
</dbReference>